<keyword evidence="2" id="KW-0732">Signal</keyword>
<sequence>MRRCSARSTASALGVLIAVGLTAGCEWTETTPESSSRIQEVLPADPDEARSEEHARDFRAWVDDNGTPRQREAVTRVLSIIGEWDEETGNAYVSTDINGGLTPVEDSMASATALAEAFDRWQNSEQGFVSVYDVAGNALIANYEF</sequence>
<feature type="signal peptide" evidence="2">
    <location>
        <begin position="1"/>
        <end position="23"/>
    </location>
</feature>
<evidence type="ECO:0000313" key="3">
    <source>
        <dbReference type="EMBL" id="QKW49992.1"/>
    </source>
</evidence>
<dbReference type="Proteomes" id="UP000509303">
    <property type="component" value="Chromosome"/>
</dbReference>
<evidence type="ECO:0000256" key="1">
    <source>
        <dbReference type="SAM" id="MobiDB-lite"/>
    </source>
</evidence>
<dbReference type="AlphaFoldDB" id="A0A7H8N6F1"/>
<reference evidence="3 4" key="1">
    <citation type="submission" date="2020-06" db="EMBL/GenBank/DDBJ databases">
        <title>Genome mining for natural products.</title>
        <authorList>
            <person name="Zhang B."/>
            <person name="Shi J."/>
            <person name="Ge H."/>
        </authorList>
    </citation>
    <scope>NUCLEOTIDE SEQUENCE [LARGE SCALE GENOMIC DNA]</scope>
    <source>
        <strain evidence="3 4">NA00687</strain>
    </source>
</reference>
<evidence type="ECO:0008006" key="5">
    <source>
        <dbReference type="Google" id="ProtNLM"/>
    </source>
</evidence>
<evidence type="ECO:0000256" key="2">
    <source>
        <dbReference type="SAM" id="SignalP"/>
    </source>
</evidence>
<feature type="compositionally biased region" description="Polar residues" evidence="1">
    <location>
        <begin position="29"/>
        <end position="38"/>
    </location>
</feature>
<dbReference type="RefSeq" id="WP_176161727.1">
    <property type="nucleotide sequence ID" value="NZ_CP054929.1"/>
</dbReference>
<name>A0A7H8N6F1_9ACTN</name>
<accession>A0A7H8N6F1</accession>
<feature type="chain" id="PRO_5038546183" description="Nuclear transport factor 2 family protein" evidence="2">
    <location>
        <begin position="24"/>
        <end position="145"/>
    </location>
</feature>
<protein>
    <recommendedName>
        <fullName evidence="5">Nuclear transport factor 2 family protein</fullName>
    </recommendedName>
</protein>
<proteinExistence type="predicted"/>
<evidence type="ECO:0000313" key="4">
    <source>
        <dbReference type="Proteomes" id="UP000509303"/>
    </source>
</evidence>
<feature type="region of interest" description="Disordered" evidence="1">
    <location>
        <begin position="29"/>
        <end position="55"/>
    </location>
</feature>
<organism evidence="3 4">
    <name type="scientific">Streptomyces buecherae</name>
    <dbReference type="NCBI Taxonomy" id="2763006"/>
    <lineage>
        <taxon>Bacteria</taxon>
        <taxon>Bacillati</taxon>
        <taxon>Actinomycetota</taxon>
        <taxon>Actinomycetes</taxon>
        <taxon>Kitasatosporales</taxon>
        <taxon>Streptomycetaceae</taxon>
        <taxon>Streptomyces</taxon>
    </lineage>
</organism>
<keyword evidence="4" id="KW-1185">Reference proteome</keyword>
<dbReference type="PROSITE" id="PS51257">
    <property type="entry name" value="PROKAR_LIPOPROTEIN"/>
    <property type="match status" value="1"/>
</dbReference>
<gene>
    <name evidence="3" type="ORF">HUT08_11045</name>
</gene>
<dbReference type="EMBL" id="CP054929">
    <property type="protein sequence ID" value="QKW49992.1"/>
    <property type="molecule type" value="Genomic_DNA"/>
</dbReference>